<comment type="similarity">
    <text evidence="3">Belongs to the thiolase-like superfamily. Beta-ketoacyl-ACP synthases family.</text>
</comment>
<dbReference type="CDD" id="cd00833">
    <property type="entry name" value="PKS"/>
    <property type="match status" value="1"/>
</dbReference>
<evidence type="ECO:0000313" key="6">
    <source>
        <dbReference type="Proteomes" id="UP001178507"/>
    </source>
</evidence>
<dbReference type="InterPro" id="IPR029058">
    <property type="entry name" value="AB_hydrolase_fold"/>
</dbReference>
<evidence type="ECO:0000259" key="4">
    <source>
        <dbReference type="PROSITE" id="PS52004"/>
    </source>
</evidence>
<proteinExistence type="inferred from homology"/>
<dbReference type="GO" id="GO:0004312">
    <property type="term" value="F:fatty acid synthase activity"/>
    <property type="evidence" value="ECO:0007669"/>
    <property type="project" value="TreeGrafter"/>
</dbReference>
<sequence length="1658" mass="181524">MEILGVKSQCFGPEKLCFIHADHAGGVSALSYGQLQKFVDCYSRDLSELTNFQRLRVGLAFPLPAPLEYLIALLGTAAARCVAMPLNVHTEYLTLRELDAALVHVQVLFCPELDGLDQHSADAVRRFTQSAERQGIPICRLSLNAGALKIRHEELDTSRWDSKTLGEEAVLLLQTSGSTGKPKAIPLTRQNVSSAVDSVIHAYGLTEQDVTYISQPMVTVGGLVTPLLSTLVSGGTVVYSKFNAAKHWEVIAKYGVTWYTAVPEMHKQIIESQNGRSRRRCEHTVRFIRNGSGCLPQAFVDALQRLFDTKVVVAYGMTEATQLVCANPLDAPKPNSVGTPAKNIRLGLFDNLSAVAPQENGEICISGSSVFEAYWGPGMEEVNHLAFFTDVQGTRWYRTGDIGWQDQDGYVFLVGRANNMMKINGYKVFPERLEQELEKKYPSLRFALVQKEESLALMVQSRKGEVEVDMASLCRQLAELCRFGVSFPLPKNAYLVAPGSSFLTKSSSKIDRKQAAALSQEPEHVTCFHVLDYALFGSECDENKPKTWWLQLAARLLQGLCGAIISPEERLQELALTSLQVMAFTNMMNVYTEALDTRLQVSQVLQAASLQELVDGFLGKGASFSLLGPARRVARSRTAGAVLKITPEEEEVVQIMGVSCRFPGHSNNLDAFVQLLLDQRCGIVERKDWHNERYPEIAHVGLIEGKELFDRTLFGISSLEASYMDTQQLAVLEGVYEAVLNSKTQVSRKDVPVVVAVSHADAEISFYSSPPNHVPPHIRAYKALSAIAGRVSQLMDLRGPSFCVDAACGSSMVALHESSRMLRSSNSKLAIATAVNHISSMNVSVSMAPSGLLSKTGRCHTWDAAADGFVRGEGSAALLLALDSVDKSSYGQLRYSLVKHNGRTSHLTFPDRKAEAELMHECMQAAGIAVGEVDYVEAHGTGTVIGDATEAQALQDVFARRALAGASPLRVGSVKANVGHLEASAGMAGIFSVLCVLRRGRVFANAELKEFNPYICDGSGGSSPALDFPIESVALNEKLVAGCNSFGFAGTIGTALLAAPSEPPIDAEPAAATSRRVAFVVSLTPLPPQPELQELAAPMDCRSFQEAMAHVAQKVPLLEEVKAVLPAILQGQAPCPTEWLLVAHLVFQFCTAAVWKAHGVHPDEVAFIGHCLPSQLRELSDFCAAELGASVRCTAPDAELIILLAESEDVHGAASGQPGAPGARVLPGAGRLWPRLGEAARLDTFALERVQTTLSAHSESKEEVKDVSFGVQIVQLDEAMVIVQDLLKEVEYGEEEFEADTVPFMFLDSLQWVTFTSLMRSRYNLTDISMDACVADLARQLAGSGRCGELKPEGATDSLQCLTSLVKEDAGNVLIGVHGIEGDPMALQFRTLSSRLSGVLAIYALKVTERHRKSCCTLEDLARMHVEALQRRFGFRSYNLYGHSFGAMVAHKMAEVLEAQNIKVTLLLGDFEVAYPPERFMASESQFTERCRMGAWEGPEMEAYKILLRRHMFSHREDAEYCEQLLRSSDVRRRENEMKGFVLTQARPSSMPMESYCTMIQDFAANMGFHEELVKNSSQPAAALPLPGFFAEHSYEPRRLGKATLFVSASPEFSCCVEVNKQYYEELQVVHEPSHEHYNLLESEEVIPQKVLEVLGFA</sequence>
<dbReference type="InterPro" id="IPR014030">
    <property type="entry name" value="Ketoacyl_synth_N"/>
</dbReference>
<dbReference type="Gene3D" id="3.40.47.10">
    <property type="match status" value="1"/>
</dbReference>
<dbReference type="Proteomes" id="UP001178507">
    <property type="component" value="Unassembled WGS sequence"/>
</dbReference>
<gene>
    <name evidence="5" type="ORF">EVOR1521_LOCUS26114</name>
</gene>
<reference evidence="5" key="1">
    <citation type="submission" date="2023-08" db="EMBL/GenBank/DDBJ databases">
        <authorList>
            <person name="Chen Y."/>
            <person name="Shah S."/>
            <person name="Dougan E. K."/>
            <person name="Thang M."/>
            <person name="Chan C."/>
        </authorList>
    </citation>
    <scope>NUCLEOTIDE SEQUENCE</scope>
</reference>
<dbReference type="PROSITE" id="PS00455">
    <property type="entry name" value="AMP_BINDING"/>
    <property type="match status" value="1"/>
</dbReference>
<dbReference type="Gene3D" id="3.40.50.12780">
    <property type="entry name" value="N-terminal domain of ligase-like"/>
    <property type="match status" value="1"/>
</dbReference>
<dbReference type="GO" id="GO:0006633">
    <property type="term" value="P:fatty acid biosynthetic process"/>
    <property type="evidence" value="ECO:0007669"/>
    <property type="project" value="TreeGrafter"/>
</dbReference>
<evidence type="ECO:0000256" key="2">
    <source>
        <dbReference type="ARBA" id="ARBA00022553"/>
    </source>
</evidence>
<dbReference type="Pfam" id="PF00501">
    <property type="entry name" value="AMP-binding"/>
    <property type="match status" value="1"/>
</dbReference>
<dbReference type="Pfam" id="PF00975">
    <property type="entry name" value="Thioesterase"/>
    <property type="match status" value="1"/>
</dbReference>
<organism evidence="5 6">
    <name type="scientific">Effrenium voratum</name>
    <dbReference type="NCBI Taxonomy" id="2562239"/>
    <lineage>
        <taxon>Eukaryota</taxon>
        <taxon>Sar</taxon>
        <taxon>Alveolata</taxon>
        <taxon>Dinophyceae</taxon>
        <taxon>Suessiales</taxon>
        <taxon>Symbiodiniaceae</taxon>
        <taxon>Effrenium</taxon>
    </lineage>
</organism>
<dbReference type="InterPro" id="IPR000873">
    <property type="entry name" value="AMP-dep_synth/lig_dom"/>
</dbReference>
<dbReference type="SMART" id="SM00825">
    <property type="entry name" value="PKS_KS"/>
    <property type="match status" value="1"/>
</dbReference>
<dbReference type="PANTHER" id="PTHR43775:SF37">
    <property type="entry name" value="SI:DKEY-61P9.11"/>
    <property type="match status" value="1"/>
</dbReference>
<name>A0AA36JC24_9DINO</name>
<dbReference type="InterPro" id="IPR020845">
    <property type="entry name" value="AMP-binding_CS"/>
</dbReference>
<keyword evidence="6" id="KW-1185">Reference proteome</keyword>
<dbReference type="SUPFAM" id="SSF53474">
    <property type="entry name" value="alpha/beta-Hydrolases"/>
    <property type="match status" value="1"/>
</dbReference>
<evidence type="ECO:0000313" key="5">
    <source>
        <dbReference type="EMBL" id="CAJ1403443.1"/>
    </source>
</evidence>
<dbReference type="Pfam" id="PF00109">
    <property type="entry name" value="ketoacyl-synt"/>
    <property type="match status" value="1"/>
</dbReference>
<keyword evidence="3" id="KW-0808">Transferase</keyword>
<dbReference type="SUPFAM" id="SSF53901">
    <property type="entry name" value="Thiolase-like"/>
    <property type="match status" value="1"/>
</dbReference>
<dbReference type="InterPro" id="IPR001031">
    <property type="entry name" value="Thioesterase"/>
</dbReference>
<dbReference type="Gene3D" id="3.40.50.1820">
    <property type="entry name" value="alpha/beta hydrolase"/>
    <property type="match status" value="1"/>
</dbReference>
<dbReference type="Pfam" id="PF02801">
    <property type="entry name" value="Ketoacyl-synt_C"/>
    <property type="match status" value="1"/>
</dbReference>
<dbReference type="EMBL" id="CAUJNA010003496">
    <property type="protein sequence ID" value="CAJ1403443.1"/>
    <property type="molecule type" value="Genomic_DNA"/>
</dbReference>
<accession>A0AA36JC24</accession>
<evidence type="ECO:0000256" key="3">
    <source>
        <dbReference type="RuleBase" id="RU003694"/>
    </source>
</evidence>
<feature type="domain" description="Ketosynthase family 3 (KS3)" evidence="4">
    <location>
        <begin position="650"/>
        <end position="1059"/>
    </location>
</feature>
<dbReference type="SUPFAM" id="SSF56801">
    <property type="entry name" value="Acetyl-CoA synthetase-like"/>
    <property type="match status" value="1"/>
</dbReference>
<dbReference type="InterPro" id="IPR020841">
    <property type="entry name" value="PKS_Beta-ketoAc_synthase_dom"/>
</dbReference>
<dbReference type="InterPro" id="IPR042099">
    <property type="entry name" value="ANL_N_sf"/>
</dbReference>
<dbReference type="PROSITE" id="PS52004">
    <property type="entry name" value="KS3_2"/>
    <property type="match status" value="1"/>
</dbReference>
<comment type="caution">
    <text evidence="5">The sequence shown here is derived from an EMBL/GenBank/DDBJ whole genome shotgun (WGS) entry which is preliminary data.</text>
</comment>
<dbReference type="PANTHER" id="PTHR43775">
    <property type="entry name" value="FATTY ACID SYNTHASE"/>
    <property type="match status" value="1"/>
</dbReference>
<keyword evidence="1" id="KW-0596">Phosphopantetheine</keyword>
<keyword evidence="2" id="KW-0597">Phosphoprotein</keyword>
<protein>
    <recommendedName>
        <fullName evidence="4">Ketosynthase family 3 (KS3) domain-containing protein</fullName>
    </recommendedName>
</protein>
<dbReference type="InterPro" id="IPR050091">
    <property type="entry name" value="PKS_NRPS_Biosynth_Enz"/>
</dbReference>
<evidence type="ECO:0000256" key="1">
    <source>
        <dbReference type="ARBA" id="ARBA00022450"/>
    </source>
</evidence>
<dbReference type="InterPro" id="IPR016039">
    <property type="entry name" value="Thiolase-like"/>
</dbReference>
<dbReference type="InterPro" id="IPR014031">
    <property type="entry name" value="Ketoacyl_synth_C"/>
</dbReference>